<dbReference type="PANTHER" id="PTHR43265:SF1">
    <property type="entry name" value="ESTERASE ESTD"/>
    <property type="match status" value="1"/>
</dbReference>
<protein>
    <submittedName>
        <fullName evidence="3">Alpha/beta fold hydrolase</fullName>
    </submittedName>
</protein>
<dbReference type="InterPro" id="IPR029058">
    <property type="entry name" value="AB_hydrolase_fold"/>
</dbReference>
<evidence type="ECO:0000313" key="4">
    <source>
        <dbReference type="Proteomes" id="UP000605201"/>
    </source>
</evidence>
<dbReference type="InterPro" id="IPR053145">
    <property type="entry name" value="AB_hydrolase_Est10"/>
</dbReference>
<dbReference type="GO" id="GO:0052689">
    <property type="term" value="F:carboxylic ester hydrolase activity"/>
    <property type="evidence" value="ECO:0007669"/>
    <property type="project" value="TreeGrafter"/>
</dbReference>
<evidence type="ECO:0000313" key="3">
    <source>
        <dbReference type="EMBL" id="MBC8431129.1"/>
    </source>
</evidence>
<proteinExistence type="predicted"/>
<feature type="signal peptide" evidence="1">
    <location>
        <begin position="1"/>
        <end position="24"/>
    </location>
</feature>
<dbReference type="Gene3D" id="3.40.50.1820">
    <property type="entry name" value="alpha/beta hydrolase"/>
    <property type="match status" value="1"/>
</dbReference>
<reference evidence="3 4" key="1">
    <citation type="submission" date="2020-08" db="EMBL/GenBank/DDBJ databases">
        <title>Bridging the membrane lipid divide: bacteria of the FCB group superphylum have the potential to synthesize archaeal ether lipids.</title>
        <authorList>
            <person name="Villanueva L."/>
            <person name="Von Meijenfeldt F.A.B."/>
            <person name="Westbye A.B."/>
            <person name="Yadav S."/>
            <person name="Hopmans E.C."/>
            <person name="Dutilh B.E."/>
            <person name="Sinninghe Damste J.S."/>
        </authorList>
    </citation>
    <scope>NUCLEOTIDE SEQUENCE [LARGE SCALE GENOMIC DNA]</scope>
    <source>
        <strain evidence="3">NIOZ-UU17</strain>
    </source>
</reference>
<gene>
    <name evidence="3" type="ORF">H8D96_04345</name>
</gene>
<dbReference type="SUPFAM" id="SSF53474">
    <property type="entry name" value="alpha/beta-Hydrolases"/>
    <property type="match status" value="1"/>
</dbReference>
<feature type="domain" description="Serine aminopeptidase S33" evidence="2">
    <location>
        <begin position="56"/>
        <end position="279"/>
    </location>
</feature>
<keyword evidence="1" id="KW-0732">Signal</keyword>
<dbReference type="EMBL" id="JACNIG010000115">
    <property type="protein sequence ID" value="MBC8431129.1"/>
    <property type="molecule type" value="Genomic_DNA"/>
</dbReference>
<organism evidence="3 4">
    <name type="scientific">Candidatus Desulfatibia vada</name>
    <dbReference type="NCBI Taxonomy" id="2841696"/>
    <lineage>
        <taxon>Bacteria</taxon>
        <taxon>Pseudomonadati</taxon>
        <taxon>Thermodesulfobacteriota</taxon>
        <taxon>Desulfobacteria</taxon>
        <taxon>Desulfobacterales</taxon>
        <taxon>Desulfobacterales incertae sedis</taxon>
        <taxon>Candidatus Desulfatibia</taxon>
    </lineage>
</organism>
<comment type="caution">
    <text evidence="3">The sequence shown here is derived from an EMBL/GenBank/DDBJ whole genome shotgun (WGS) entry which is preliminary data.</text>
</comment>
<dbReference type="Pfam" id="PF12146">
    <property type="entry name" value="Hydrolase_4"/>
    <property type="match status" value="1"/>
</dbReference>
<sequence>MRFVKLCISLSIMFYLVLCPTARAAESTGIELVQLTTADGVKLTGVVRRPSSSRYQAGIVLIHGYSGNFYSSVMQFLPEALTDSGFCTLAVNMRDHDRVPKKNLFEENRHDIAAAVDEMQRRGYSPIFLYGHSMGTNRVLYYQAATEDPRIAGMILTGPPGNLYEWNVRIFGQDAAAQLLRRAQELKTAGKGNEWMLINLGPLGKTLYTADHLVSLRGPETFSDPYKNIGRISLPVLIVHGLADRLADPVVADRLSSHAGAGSKVKVVKIAGAGHGFHGHQQNLVDQVHNWLLEKLPPKP</sequence>
<evidence type="ECO:0000259" key="2">
    <source>
        <dbReference type="Pfam" id="PF12146"/>
    </source>
</evidence>
<keyword evidence="3" id="KW-0378">Hydrolase</keyword>
<dbReference type="InterPro" id="IPR022742">
    <property type="entry name" value="Hydrolase_4"/>
</dbReference>
<evidence type="ECO:0000256" key="1">
    <source>
        <dbReference type="SAM" id="SignalP"/>
    </source>
</evidence>
<dbReference type="PANTHER" id="PTHR43265">
    <property type="entry name" value="ESTERASE ESTD"/>
    <property type="match status" value="1"/>
</dbReference>
<dbReference type="Proteomes" id="UP000605201">
    <property type="component" value="Unassembled WGS sequence"/>
</dbReference>
<name>A0A8J6NRB2_9BACT</name>
<feature type="chain" id="PRO_5035206629" evidence="1">
    <location>
        <begin position="25"/>
        <end position="300"/>
    </location>
</feature>
<accession>A0A8J6NRB2</accession>
<dbReference type="AlphaFoldDB" id="A0A8J6NRB2"/>